<organism evidence="1 2">
    <name type="scientific">Fusarium albosuccineum</name>
    <dbReference type="NCBI Taxonomy" id="1237068"/>
    <lineage>
        <taxon>Eukaryota</taxon>
        <taxon>Fungi</taxon>
        <taxon>Dikarya</taxon>
        <taxon>Ascomycota</taxon>
        <taxon>Pezizomycotina</taxon>
        <taxon>Sordariomycetes</taxon>
        <taxon>Hypocreomycetidae</taxon>
        <taxon>Hypocreales</taxon>
        <taxon>Nectriaceae</taxon>
        <taxon>Fusarium</taxon>
        <taxon>Fusarium decemcellulare species complex</taxon>
    </lineage>
</organism>
<name>A0A8H4L2Z2_9HYPO</name>
<reference evidence="1 2" key="1">
    <citation type="submission" date="2020-01" db="EMBL/GenBank/DDBJ databases">
        <title>Identification and distribution of gene clusters putatively required for synthesis of sphingolipid metabolism inhibitors in phylogenetically diverse species of the filamentous fungus Fusarium.</title>
        <authorList>
            <person name="Kim H.-S."/>
            <person name="Busman M."/>
            <person name="Brown D.W."/>
            <person name="Divon H."/>
            <person name="Uhlig S."/>
            <person name="Proctor R.H."/>
        </authorList>
    </citation>
    <scope>NUCLEOTIDE SEQUENCE [LARGE SCALE GENOMIC DNA]</scope>
    <source>
        <strain evidence="1 2">NRRL 20459</strain>
    </source>
</reference>
<sequence length="190" mass="21111">MADGQIFNIYNPVFMSCYFAAKKNGEVAQIQILWHTILRAWFPPIAHGGCKIMVKSLAEVNNEKPVGIVLEVWLVESSPDGNPEVFIETPILMVACKGCGFNMPSGWEDATQQLIRHVENYSSGSTKMCTAVAMGTEVDIYDWEHRGGKSSLQRIHAGRLDVGHAEDRIALETIMQQVKSRMERNLGSAT</sequence>
<dbReference type="OrthoDB" id="4499616at2759"/>
<dbReference type="Proteomes" id="UP000554235">
    <property type="component" value="Unassembled WGS sequence"/>
</dbReference>
<protein>
    <submittedName>
        <fullName evidence="1">Cytochrome b5</fullName>
    </submittedName>
</protein>
<proteinExistence type="predicted"/>
<keyword evidence="2" id="KW-1185">Reference proteome</keyword>
<dbReference type="EMBL" id="JAADYS010001790">
    <property type="protein sequence ID" value="KAF4461066.1"/>
    <property type="molecule type" value="Genomic_DNA"/>
</dbReference>
<evidence type="ECO:0000313" key="2">
    <source>
        <dbReference type="Proteomes" id="UP000554235"/>
    </source>
</evidence>
<dbReference type="AlphaFoldDB" id="A0A8H4L2Z2"/>
<gene>
    <name evidence="1" type="ORF">FALBO_12133</name>
</gene>
<comment type="caution">
    <text evidence="1">The sequence shown here is derived from an EMBL/GenBank/DDBJ whole genome shotgun (WGS) entry which is preliminary data.</text>
</comment>
<accession>A0A8H4L2Z2</accession>
<evidence type="ECO:0000313" key="1">
    <source>
        <dbReference type="EMBL" id="KAF4461066.1"/>
    </source>
</evidence>